<keyword evidence="3" id="KW-0067">ATP-binding</keyword>
<organism evidence="5">
    <name type="scientific">marine metagenome</name>
    <dbReference type="NCBI Taxonomy" id="408172"/>
    <lineage>
        <taxon>unclassified sequences</taxon>
        <taxon>metagenomes</taxon>
        <taxon>ecological metagenomes</taxon>
    </lineage>
</organism>
<dbReference type="InterPro" id="IPR011761">
    <property type="entry name" value="ATP-grasp"/>
</dbReference>
<dbReference type="GO" id="GO:0004637">
    <property type="term" value="F:phosphoribosylamine-glycine ligase activity"/>
    <property type="evidence" value="ECO:0007669"/>
    <property type="project" value="InterPro"/>
</dbReference>
<dbReference type="GO" id="GO:0009113">
    <property type="term" value="P:purine nucleobase biosynthetic process"/>
    <property type="evidence" value="ECO:0007669"/>
    <property type="project" value="InterPro"/>
</dbReference>
<dbReference type="PANTHER" id="PTHR43472:SF1">
    <property type="entry name" value="PHOSPHORIBOSYLAMINE--GLYCINE LIGASE, CHLOROPLASTIC"/>
    <property type="match status" value="1"/>
</dbReference>
<feature type="non-terminal residue" evidence="5">
    <location>
        <position position="1"/>
    </location>
</feature>
<accession>A0A382V784</accession>
<evidence type="ECO:0000256" key="2">
    <source>
        <dbReference type="ARBA" id="ARBA00022741"/>
    </source>
</evidence>
<proteinExistence type="predicted"/>
<dbReference type="EMBL" id="UINC01149424">
    <property type="protein sequence ID" value="SVD41895.1"/>
    <property type="molecule type" value="Genomic_DNA"/>
</dbReference>
<dbReference type="PROSITE" id="PS00184">
    <property type="entry name" value="GARS"/>
    <property type="match status" value="1"/>
</dbReference>
<dbReference type="InterPro" id="IPR000115">
    <property type="entry name" value="PRibGlycinamide_synth"/>
</dbReference>
<dbReference type="SUPFAM" id="SSF56059">
    <property type="entry name" value="Glutathione synthetase ATP-binding domain-like"/>
    <property type="match status" value="1"/>
</dbReference>
<dbReference type="InterPro" id="IPR013815">
    <property type="entry name" value="ATP_grasp_subdomain_1"/>
</dbReference>
<evidence type="ECO:0000256" key="3">
    <source>
        <dbReference type="ARBA" id="ARBA00022840"/>
    </source>
</evidence>
<reference evidence="5" key="1">
    <citation type="submission" date="2018-05" db="EMBL/GenBank/DDBJ databases">
        <authorList>
            <person name="Lanie J.A."/>
            <person name="Ng W.-L."/>
            <person name="Kazmierczak K.M."/>
            <person name="Andrzejewski T.M."/>
            <person name="Davidsen T.M."/>
            <person name="Wayne K.J."/>
            <person name="Tettelin H."/>
            <person name="Glass J.I."/>
            <person name="Rusch D."/>
            <person name="Podicherti R."/>
            <person name="Tsui H.-C.T."/>
            <person name="Winkler M.E."/>
        </authorList>
    </citation>
    <scope>NUCLEOTIDE SEQUENCE</scope>
</reference>
<keyword evidence="1" id="KW-0436">Ligase</keyword>
<name>A0A382V784_9ZZZZ</name>
<feature type="domain" description="ATP-grasp" evidence="4">
    <location>
        <begin position="15"/>
        <end position="224"/>
    </location>
</feature>
<dbReference type="InterPro" id="IPR020561">
    <property type="entry name" value="PRibGlycinamid_synth_ATP-grasp"/>
</dbReference>
<dbReference type="AlphaFoldDB" id="A0A382V784"/>
<gene>
    <name evidence="5" type="ORF">METZ01_LOCUS394749</name>
</gene>
<evidence type="ECO:0000256" key="1">
    <source>
        <dbReference type="ARBA" id="ARBA00022598"/>
    </source>
</evidence>
<keyword evidence="2" id="KW-0547">Nucleotide-binding</keyword>
<evidence type="ECO:0000259" key="4">
    <source>
        <dbReference type="PROSITE" id="PS50975"/>
    </source>
</evidence>
<dbReference type="GO" id="GO:0046872">
    <property type="term" value="F:metal ion binding"/>
    <property type="evidence" value="ECO:0007669"/>
    <property type="project" value="InterPro"/>
</dbReference>
<dbReference type="InterPro" id="IPR020559">
    <property type="entry name" value="PRibGlycinamide_synth_CS"/>
</dbReference>
<feature type="non-terminal residue" evidence="5">
    <location>
        <position position="287"/>
    </location>
</feature>
<sequence length="287" mass="31830">TRQLAQIETSKGFTRDLLEKYDINVSPRYKRFKTMNGASEFIDDLGGNYVIKFDGLMGGKGVKVTGEHLHSKEEALTYCKQLVDGSGTYIIEEKIFGEEFSLMSFCDGRRLAHMPAVQDHKRAYEGDVGPNTGGMGSYSDSNHSLPFLTEQDISDAQEINERVFHALIDETGQGYKGILYGGFMITGDGIKLIEYNARFGDPEAMNLLTLLDDDFSEICYNIAQGKLGTVTFRNESSVCKYIVPKGYGSNPRKDATLIVNSDYARTASLYYAAVNQIDGQITTTSSR</sequence>
<dbReference type="SMART" id="SM01209">
    <property type="entry name" value="GARS_A"/>
    <property type="match status" value="1"/>
</dbReference>
<dbReference type="Gene3D" id="3.30.1490.20">
    <property type="entry name" value="ATP-grasp fold, A domain"/>
    <property type="match status" value="1"/>
</dbReference>
<protein>
    <recommendedName>
        <fullName evidence="4">ATP-grasp domain-containing protein</fullName>
    </recommendedName>
</protein>
<dbReference type="Pfam" id="PF01071">
    <property type="entry name" value="GARS_A"/>
    <property type="match status" value="1"/>
</dbReference>
<dbReference type="PROSITE" id="PS50975">
    <property type="entry name" value="ATP_GRASP"/>
    <property type="match status" value="1"/>
</dbReference>
<dbReference type="Gene3D" id="3.30.470.20">
    <property type="entry name" value="ATP-grasp fold, B domain"/>
    <property type="match status" value="1"/>
</dbReference>
<evidence type="ECO:0000313" key="5">
    <source>
        <dbReference type="EMBL" id="SVD41895.1"/>
    </source>
</evidence>
<dbReference type="PANTHER" id="PTHR43472">
    <property type="entry name" value="PHOSPHORIBOSYLAMINE--GLYCINE LIGASE"/>
    <property type="match status" value="1"/>
</dbReference>
<dbReference type="GO" id="GO:0005524">
    <property type="term" value="F:ATP binding"/>
    <property type="evidence" value="ECO:0007669"/>
    <property type="project" value="UniProtKB-KW"/>
</dbReference>